<dbReference type="Proteomes" id="UP001156905">
    <property type="component" value="Unassembled WGS sequence"/>
</dbReference>
<reference evidence="2" key="1">
    <citation type="journal article" date="2019" name="Int. J. Syst. Evol. Microbiol.">
        <title>The Global Catalogue of Microorganisms (GCM) 10K type strain sequencing project: providing services to taxonomists for standard genome sequencing and annotation.</title>
        <authorList>
            <consortium name="The Broad Institute Genomics Platform"/>
            <consortium name="The Broad Institute Genome Sequencing Center for Infectious Disease"/>
            <person name="Wu L."/>
            <person name="Ma J."/>
        </authorList>
    </citation>
    <scope>NUCLEOTIDE SEQUENCE [LARGE SCALE GENOMIC DNA]</scope>
    <source>
        <strain evidence="2">NBRC 102520</strain>
    </source>
</reference>
<protein>
    <submittedName>
        <fullName evidence="1">Uncharacterized protein</fullName>
    </submittedName>
</protein>
<name>A0ABQ6BB27_9BRAD</name>
<sequence length="54" mass="5671">MAAAAGLPRPLSQPDKIKTTSLPTICLGDMLSDIAAMLTGSLGICRWPRSAKLM</sequence>
<keyword evidence="2" id="KW-1185">Reference proteome</keyword>
<organism evidence="1 2">
    <name type="scientific">Bradyrhizobium iriomotense</name>
    <dbReference type="NCBI Taxonomy" id="441950"/>
    <lineage>
        <taxon>Bacteria</taxon>
        <taxon>Pseudomonadati</taxon>
        <taxon>Pseudomonadota</taxon>
        <taxon>Alphaproteobacteria</taxon>
        <taxon>Hyphomicrobiales</taxon>
        <taxon>Nitrobacteraceae</taxon>
        <taxon>Bradyrhizobium</taxon>
    </lineage>
</organism>
<dbReference type="EMBL" id="BSOW01000052">
    <property type="protein sequence ID" value="GLR91634.1"/>
    <property type="molecule type" value="Genomic_DNA"/>
</dbReference>
<evidence type="ECO:0000313" key="2">
    <source>
        <dbReference type="Proteomes" id="UP001156905"/>
    </source>
</evidence>
<gene>
    <name evidence="1" type="ORF">GCM10007857_83520</name>
</gene>
<comment type="caution">
    <text evidence="1">The sequence shown here is derived from an EMBL/GenBank/DDBJ whole genome shotgun (WGS) entry which is preliminary data.</text>
</comment>
<accession>A0ABQ6BB27</accession>
<evidence type="ECO:0000313" key="1">
    <source>
        <dbReference type="EMBL" id="GLR91634.1"/>
    </source>
</evidence>
<proteinExistence type="predicted"/>